<feature type="domain" description="Secretion system C-terminal sorting" evidence="1">
    <location>
        <begin position="205"/>
        <end position="279"/>
    </location>
</feature>
<name>A0A915YES2_9BACT</name>
<dbReference type="EMBL" id="AP026867">
    <property type="protein sequence ID" value="BDS11798.1"/>
    <property type="molecule type" value="Genomic_DNA"/>
</dbReference>
<keyword evidence="3" id="KW-1185">Reference proteome</keyword>
<dbReference type="AlphaFoldDB" id="A0A915YES2"/>
<organism evidence="2 3">
    <name type="scientific">Aureispira anguillae</name>
    <dbReference type="NCBI Taxonomy" id="2864201"/>
    <lineage>
        <taxon>Bacteria</taxon>
        <taxon>Pseudomonadati</taxon>
        <taxon>Bacteroidota</taxon>
        <taxon>Saprospiria</taxon>
        <taxon>Saprospirales</taxon>
        <taxon>Saprospiraceae</taxon>
        <taxon>Aureispira</taxon>
    </lineage>
</organism>
<sequence>MKTQLLGVLFAGATLMFTLQSVSGGRAALGGQDRTGAPGALSSDCTLCHSSQGSFSNPQIGITVKDASGTVVTSYVPGDIYTLEFAVTSGGTPVGYGMQAVALDASNNNAGDMIATSTSNTQLSTIGNGREFIEHSGRSSNGIFKTTWEAPVTGTGDVTIYGVGMAVNGASTSGDNTSPTTQFVLTESPASGVDLLDLETDNFDIFPIPNDGSFKVKNRGAAGSITIDVLDLQGRTVYSESAMVDGFGTHSIYCKNLIPGTYIITVKSNGVQQTQQMMVF</sequence>
<protein>
    <submittedName>
        <fullName evidence="2">T9SS type A sorting domain-containing protein</fullName>
    </submittedName>
</protein>
<dbReference type="RefSeq" id="WP_264792941.1">
    <property type="nucleotide sequence ID" value="NZ_AP026867.1"/>
</dbReference>
<reference evidence="2" key="1">
    <citation type="submission" date="2022-09" db="EMBL/GenBank/DDBJ databases">
        <title>Aureispira anguillicida sp. nov., isolated from Leptocephalus of Japanese eel Anguilla japonica.</title>
        <authorList>
            <person name="Yuasa K."/>
            <person name="Mekata T."/>
            <person name="Ikunari K."/>
        </authorList>
    </citation>
    <scope>NUCLEOTIDE SEQUENCE</scope>
    <source>
        <strain evidence="2">EL160426</strain>
    </source>
</reference>
<dbReference type="Pfam" id="PF18962">
    <property type="entry name" value="Por_Secre_tail"/>
    <property type="match status" value="1"/>
</dbReference>
<evidence type="ECO:0000259" key="1">
    <source>
        <dbReference type="Pfam" id="PF18962"/>
    </source>
</evidence>
<dbReference type="NCBIfam" id="TIGR04183">
    <property type="entry name" value="Por_Secre_tail"/>
    <property type="match status" value="1"/>
</dbReference>
<evidence type="ECO:0000313" key="2">
    <source>
        <dbReference type="EMBL" id="BDS11798.1"/>
    </source>
</evidence>
<dbReference type="Gene3D" id="2.60.40.4060">
    <property type="entry name" value="Reeler domain"/>
    <property type="match status" value="1"/>
</dbReference>
<dbReference type="KEGG" id="aup:AsAng_0025120"/>
<proteinExistence type="predicted"/>
<dbReference type="InterPro" id="IPR026444">
    <property type="entry name" value="Secre_tail"/>
</dbReference>
<dbReference type="Proteomes" id="UP001060919">
    <property type="component" value="Chromosome"/>
</dbReference>
<dbReference type="NCBIfam" id="NF041895">
    <property type="entry name" value="choice_anch_V"/>
    <property type="match status" value="1"/>
</dbReference>
<evidence type="ECO:0000313" key="3">
    <source>
        <dbReference type="Proteomes" id="UP001060919"/>
    </source>
</evidence>
<gene>
    <name evidence="2" type="ORF">AsAng_0025120</name>
</gene>
<accession>A0A915YES2</accession>
<dbReference type="InterPro" id="IPR042307">
    <property type="entry name" value="Reeler_sf"/>
</dbReference>